<dbReference type="EMBL" id="CP003600">
    <property type="protein sequence ID" value="AFY92043.1"/>
    <property type="molecule type" value="Genomic_DNA"/>
</dbReference>
<evidence type="ECO:0000313" key="2">
    <source>
        <dbReference type="Proteomes" id="UP000010366"/>
    </source>
</evidence>
<dbReference type="RefSeq" id="WP_015158237.1">
    <property type="nucleotide sequence ID" value="NC_019697.1"/>
</dbReference>
<sequence>MHLAWKIELQSLPLLADLPHRVTAEYSLIVYYLSIDIPAIDTFILD</sequence>
<accession>K9UBN2</accession>
<protein>
    <submittedName>
        <fullName evidence="1">Uncharacterized protein</fullName>
    </submittedName>
</protein>
<name>K9UBN2_CHAP6</name>
<dbReference type="Proteomes" id="UP000010366">
    <property type="component" value="Chromosome"/>
</dbReference>
<evidence type="ECO:0000313" key="1">
    <source>
        <dbReference type="EMBL" id="AFY92043.1"/>
    </source>
</evidence>
<reference evidence="1 2" key="1">
    <citation type="submission" date="2012-05" db="EMBL/GenBank/DDBJ databases">
        <title>Finished chromosome of genome of Chamaesiphon sp. PCC 6605.</title>
        <authorList>
            <consortium name="US DOE Joint Genome Institute"/>
            <person name="Gugger M."/>
            <person name="Coursin T."/>
            <person name="Rippka R."/>
            <person name="Tandeau De Marsac N."/>
            <person name="Huntemann M."/>
            <person name="Wei C.-L."/>
            <person name="Han J."/>
            <person name="Detter J.C."/>
            <person name="Han C."/>
            <person name="Tapia R."/>
            <person name="Chen A."/>
            <person name="Kyrpides N."/>
            <person name="Mavromatis K."/>
            <person name="Markowitz V."/>
            <person name="Szeto E."/>
            <person name="Ivanova N."/>
            <person name="Pagani I."/>
            <person name="Pati A."/>
            <person name="Goodwin L."/>
            <person name="Nordberg H.P."/>
            <person name="Cantor M.N."/>
            <person name="Hua S.X."/>
            <person name="Woyke T."/>
            <person name="Kerfeld C.A."/>
        </authorList>
    </citation>
    <scope>NUCLEOTIDE SEQUENCE [LARGE SCALE GENOMIC DNA]</scope>
    <source>
        <strain evidence="2">ATCC 27169 / PCC 6605</strain>
    </source>
</reference>
<proteinExistence type="predicted"/>
<gene>
    <name evidence="1" type="ORF">Cha6605_0775</name>
</gene>
<dbReference type="HOGENOM" id="CLU_3181682_0_0_3"/>
<dbReference type="KEGG" id="cmp:Cha6605_0775"/>
<keyword evidence="2" id="KW-1185">Reference proteome</keyword>
<organism evidence="1 2">
    <name type="scientific">Chamaesiphon minutus (strain ATCC 27169 / PCC 6605)</name>
    <dbReference type="NCBI Taxonomy" id="1173020"/>
    <lineage>
        <taxon>Bacteria</taxon>
        <taxon>Bacillati</taxon>
        <taxon>Cyanobacteriota</taxon>
        <taxon>Cyanophyceae</taxon>
        <taxon>Gomontiellales</taxon>
        <taxon>Chamaesiphonaceae</taxon>
        <taxon>Chamaesiphon</taxon>
    </lineage>
</organism>
<dbReference type="AlphaFoldDB" id="K9UBN2"/>